<evidence type="ECO:0000256" key="6">
    <source>
        <dbReference type="ARBA" id="ARBA00023136"/>
    </source>
</evidence>
<proteinExistence type="inferred from homology"/>
<evidence type="ECO:0000256" key="8">
    <source>
        <dbReference type="ARBA" id="ARBA00023224"/>
    </source>
</evidence>
<protein>
    <recommendedName>
        <fullName evidence="11">G-protein coupled receptors family 1 profile domain-containing protein</fullName>
    </recommendedName>
</protein>
<evidence type="ECO:0000256" key="10">
    <source>
        <dbReference type="SAM" id="Phobius"/>
    </source>
</evidence>
<gene>
    <name evidence="12" type="ORF">RDWZM_000538</name>
</gene>
<feature type="transmembrane region" description="Helical" evidence="10">
    <location>
        <begin position="119"/>
        <end position="136"/>
    </location>
</feature>
<dbReference type="InterPro" id="IPR017452">
    <property type="entry name" value="GPCR_Rhodpsn_7TM"/>
</dbReference>
<dbReference type="GO" id="GO:0004930">
    <property type="term" value="F:G protein-coupled receptor activity"/>
    <property type="evidence" value="ECO:0007669"/>
    <property type="project" value="UniProtKB-KW"/>
</dbReference>
<sequence>MTIINIPTTVIDLLLHDWPFGNLLCTLVPLLQAICVYVSSFSMLSIAINRFYVVYHRQQCNRRRSYPTLKSTTTKCVSNTSNQSSPSTMMMVVIVDSNDRNSLKNQNNYGKNQNVSNCISIRITILLVLIWLLAVVHSIPFGHNTLMLMETPNGQIVRRCLIAALIYLRIGFTISRLGMCHNRPIITNNNVIVENNNNEINEKKSNHSSNQLAISSTQTSVRNINPGGSALSSPSSSSMTNGIDRREQILLNKRRRILLLAVIVSIHAFAWLPFHIYFILRDASVIRESGPLFLVVNSRQFKFVY</sequence>
<comment type="subcellular location">
    <subcellularLocation>
        <location evidence="1">Membrane</location>
        <topology evidence="1">Multi-pass membrane protein</topology>
    </subcellularLocation>
</comment>
<keyword evidence="6 10" id="KW-0472">Membrane</keyword>
<evidence type="ECO:0000256" key="5">
    <source>
        <dbReference type="ARBA" id="ARBA00023040"/>
    </source>
</evidence>
<keyword evidence="7 9" id="KW-0675">Receptor</keyword>
<evidence type="ECO:0000259" key="11">
    <source>
        <dbReference type="PROSITE" id="PS50262"/>
    </source>
</evidence>
<dbReference type="PROSITE" id="PS50262">
    <property type="entry name" value="G_PROTEIN_RECEP_F1_2"/>
    <property type="match status" value="1"/>
</dbReference>
<keyword evidence="13" id="KW-1185">Reference proteome</keyword>
<feature type="transmembrane region" description="Helical" evidence="10">
    <location>
        <begin position="156"/>
        <end position="174"/>
    </location>
</feature>
<dbReference type="Pfam" id="PF00001">
    <property type="entry name" value="7tm_1"/>
    <property type="match status" value="1"/>
</dbReference>
<evidence type="ECO:0000256" key="3">
    <source>
        <dbReference type="ARBA" id="ARBA00022692"/>
    </source>
</evidence>
<keyword evidence="5 9" id="KW-0297">G-protein coupled receptor</keyword>
<evidence type="ECO:0000256" key="4">
    <source>
        <dbReference type="ARBA" id="ARBA00022989"/>
    </source>
</evidence>
<evidence type="ECO:0000313" key="12">
    <source>
        <dbReference type="EMBL" id="KAJ6221993.1"/>
    </source>
</evidence>
<keyword evidence="4 10" id="KW-1133">Transmembrane helix</keyword>
<dbReference type="Proteomes" id="UP001142055">
    <property type="component" value="Chromosome 1"/>
</dbReference>
<dbReference type="Gene3D" id="1.20.1070.10">
    <property type="entry name" value="Rhodopsin 7-helix transmembrane proteins"/>
    <property type="match status" value="1"/>
</dbReference>
<keyword evidence="3 9" id="KW-0812">Transmembrane</keyword>
<evidence type="ECO:0000256" key="9">
    <source>
        <dbReference type="RuleBase" id="RU000688"/>
    </source>
</evidence>
<dbReference type="PROSITE" id="PS00237">
    <property type="entry name" value="G_PROTEIN_RECEP_F1_1"/>
    <property type="match status" value="1"/>
</dbReference>
<dbReference type="GO" id="GO:0016020">
    <property type="term" value="C:membrane"/>
    <property type="evidence" value="ECO:0007669"/>
    <property type="project" value="UniProtKB-SubCell"/>
</dbReference>
<evidence type="ECO:0000256" key="7">
    <source>
        <dbReference type="ARBA" id="ARBA00023170"/>
    </source>
</evidence>
<feature type="transmembrane region" description="Helical" evidence="10">
    <location>
        <begin position="30"/>
        <end position="55"/>
    </location>
</feature>
<name>A0A9Q0RN33_BLOTA</name>
<accession>A0A9Q0RN33</accession>
<comment type="caution">
    <text evidence="12">The sequence shown here is derived from an EMBL/GenBank/DDBJ whole genome shotgun (WGS) entry which is preliminary data.</text>
</comment>
<evidence type="ECO:0000256" key="1">
    <source>
        <dbReference type="ARBA" id="ARBA00004141"/>
    </source>
</evidence>
<keyword evidence="8 9" id="KW-0807">Transducer</keyword>
<dbReference type="SUPFAM" id="SSF81321">
    <property type="entry name" value="Family A G protein-coupled receptor-like"/>
    <property type="match status" value="2"/>
</dbReference>
<evidence type="ECO:0000256" key="2">
    <source>
        <dbReference type="ARBA" id="ARBA00010663"/>
    </source>
</evidence>
<dbReference type="PANTHER" id="PTHR24235:SF29">
    <property type="entry name" value="GH23382P"/>
    <property type="match status" value="1"/>
</dbReference>
<dbReference type="PRINTS" id="PR00237">
    <property type="entry name" value="GPCRRHODOPSN"/>
</dbReference>
<dbReference type="PANTHER" id="PTHR24235">
    <property type="entry name" value="NEUROPEPTIDE Y RECEPTOR"/>
    <property type="match status" value="1"/>
</dbReference>
<dbReference type="AlphaFoldDB" id="A0A9Q0RN33"/>
<feature type="domain" description="G-protein coupled receptors family 1 profile" evidence="11">
    <location>
        <begin position="1"/>
        <end position="305"/>
    </location>
</feature>
<reference evidence="12" key="1">
    <citation type="submission" date="2022-12" db="EMBL/GenBank/DDBJ databases">
        <title>Genome assemblies of Blomia tropicalis.</title>
        <authorList>
            <person name="Cui Y."/>
        </authorList>
    </citation>
    <scope>NUCLEOTIDE SEQUENCE</scope>
    <source>
        <tissue evidence="12">Adult mites</tissue>
    </source>
</reference>
<feature type="transmembrane region" description="Helical" evidence="10">
    <location>
        <begin position="257"/>
        <end position="280"/>
    </location>
</feature>
<dbReference type="EMBL" id="JAPWDV010000001">
    <property type="protein sequence ID" value="KAJ6221993.1"/>
    <property type="molecule type" value="Genomic_DNA"/>
</dbReference>
<comment type="similarity">
    <text evidence="2 9">Belongs to the G-protein coupled receptor 1 family.</text>
</comment>
<organism evidence="12 13">
    <name type="scientific">Blomia tropicalis</name>
    <name type="common">Mite</name>
    <dbReference type="NCBI Taxonomy" id="40697"/>
    <lineage>
        <taxon>Eukaryota</taxon>
        <taxon>Metazoa</taxon>
        <taxon>Ecdysozoa</taxon>
        <taxon>Arthropoda</taxon>
        <taxon>Chelicerata</taxon>
        <taxon>Arachnida</taxon>
        <taxon>Acari</taxon>
        <taxon>Acariformes</taxon>
        <taxon>Sarcoptiformes</taxon>
        <taxon>Astigmata</taxon>
        <taxon>Glycyphagoidea</taxon>
        <taxon>Echimyopodidae</taxon>
        <taxon>Blomia</taxon>
    </lineage>
</organism>
<dbReference type="InterPro" id="IPR000276">
    <property type="entry name" value="GPCR_Rhodpsn"/>
</dbReference>
<evidence type="ECO:0000313" key="13">
    <source>
        <dbReference type="Proteomes" id="UP001142055"/>
    </source>
</evidence>